<proteinExistence type="predicted"/>
<evidence type="ECO:0000313" key="1">
    <source>
        <dbReference type="EMBL" id="KAH7970415.1"/>
    </source>
</evidence>
<comment type="caution">
    <text evidence="1">The sequence shown here is derived from an EMBL/GenBank/DDBJ whole genome shotgun (WGS) entry which is preliminary data.</text>
</comment>
<gene>
    <name evidence="1" type="ORF">HPB49_006718</name>
</gene>
<accession>A0ACB8DI55</accession>
<dbReference type="Proteomes" id="UP000821865">
    <property type="component" value="Chromosome 11"/>
</dbReference>
<evidence type="ECO:0000313" key="2">
    <source>
        <dbReference type="Proteomes" id="UP000821865"/>
    </source>
</evidence>
<sequence>MTLKKALKGTDYGNAPQPAPDEKRPSVNKGTQLDLRGSEPNLAASFQPYGPGEDAVSFRLTPVRSRARACHAVIYDCTLDETSETLAEALDSENVQMARPMGKSGSVLITFASSRPPRYVKYWDFLKNFIPYEPRSVVCFRCHGFGHKQDVCPAENAVCPLCGSQHEEAPESCPQMDKKYCCNCEKEGHLASCPQRMLFAKHAKAAQGHQSRSAIQTGKNVNSSSQSKDLSKGRSRSRKQQKTCSKSRPSSKPPDSGAHLSTSQPSPVSYASITSRAQNTSKKTSRFSPRYGEEIAKELKQIDMVTEVSTRDFQNTLSRLQKQL</sequence>
<organism evidence="1 2">
    <name type="scientific">Dermacentor silvarum</name>
    <name type="common">Tick</name>
    <dbReference type="NCBI Taxonomy" id="543639"/>
    <lineage>
        <taxon>Eukaryota</taxon>
        <taxon>Metazoa</taxon>
        <taxon>Ecdysozoa</taxon>
        <taxon>Arthropoda</taxon>
        <taxon>Chelicerata</taxon>
        <taxon>Arachnida</taxon>
        <taxon>Acari</taxon>
        <taxon>Parasitiformes</taxon>
        <taxon>Ixodida</taxon>
        <taxon>Ixodoidea</taxon>
        <taxon>Ixodidae</taxon>
        <taxon>Rhipicephalinae</taxon>
        <taxon>Dermacentor</taxon>
    </lineage>
</organism>
<name>A0ACB8DI55_DERSI</name>
<keyword evidence="2" id="KW-1185">Reference proteome</keyword>
<dbReference type="EMBL" id="CM023480">
    <property type="protein sequence ID" value="KAH7970415.1"/>
    <property type="molecule type" value="Genomic_DNA"/>
</dbReference>
<protein>
    <submittedName>
        <fullName evidence="1">Uncharacterized protein</fullName>
    </submittedName>
</protein>
<reference evidence="1" key="1">
    <citation type="submission" date="2020-05" db="EMBL/GenBank/DDBJ databases">
        <title>Large-scale comparative analyses of tick genomes elucidate their genetic diversity and vector capacities.</title>
        <authorList>
            <person name="Jia N."/>
            <person name="Wang J."/>
            <person name="Shi W."/>
            <person name="Du L."/>
            <person name="Sun Y."/>
            <person name="Zhan W."/>
            <person name="Jiang J."/>
            <person name="Wang Q."/>
            <person name="Zhang B."/>
            <person name="Ji P."/>
            <person name="Sakyi L.B."/>
            <person name="Cui X."/>
            <person name="Yuan T."/>
            <person name="Jiang B."/>
            <person name="Yang W."/>
            <person name="Lam T.T.-Y."/>
            <person name="Chang Q."/>
            <person name="Ding S."/>
            <person name="Wang X."/>
            <person name="Zhu J."/>
            <person name="Ruan X."/>
            <person name="Zhao L."/>
            <person name="Wei J."/>
            <person name="Que T."/>
            <person name="Du C."/>
            <person name="Cheng J."/>
            <person name="Dai P."/>
            <person name="Han X."/>
            <person name="Huang E."/>
            <person name="Gao Y."/>
            <person name="Liu J."/>
            <person name="Shao H."/>
            <person name="Ye R."/>
            <person name="Li L."/>
            <person name="Wei W."/>
            <person name="Wang X."/>
            <person name="Wang C."/>
            <person name="Yang T."/>
            <person name="Huo Q."/>
            <person name="Li W."/>
            <person name="Guo W."/>
            <person name="Chen H."/>
            <person name="Zhou L."/>
            <person name="Ni X."/>
            <person name="Tian J."/>
            <person name="Zhou Y."/>
            <person name="Sheng Y."/>
            <person name="Liu T."/>
            <person name="Pan Y."/>
            <person name="Xia L."/>
            <person name="Li J."/>
            <person name="Zhao F."/>
            <person name="Cao W."/>
        </authorList>
    </citation>
    <scope>NUCLEOTIDE SEQUENCE</scope>
    <source>
        <strain evidence="1">Dsil-2018</strain>
    </source>
</reference>